<dbReference type="Proteomes" id="UP000887564">
    <property type="component" value="Unplaced"/>
</dbReference>
<dbReference type="WBParaSite" id="PEQ_0000836301-mRNA-1">
    <property type="protein sequence ID" value="PEQ_0000836301-mRNA-1"/>
    <property type="gene ID" value="PEQ_0000836301"/>
</dbReference>
<dbReference type="SUPFAM" id="SSF47616">
    <property type="entry name" value="GST C-terminal domain-like"/>
    <property type="match status" value="1"/>
</dbReference>
<dbReference type="Gene3D" id="1.20.1050.10">
    <property type="match status" value="1"/>
</dbReference>
<proteinExistence type="predicted"/>
<organism evidence="1 2">
    <name type="scientific">Parascaris equorum</name>
    <name type="common">Equine roundworm</name>
    <dbReference type="NCBI Taxonomy" id="6256"/>
    <lineage>
        <taxon>Eukaryota</taxon>
        <taxon>Metazoa</taxon>
        <taxon>Ecdysozoa</taxon>
        <taxon>Nematoda</taxon>
        <taxon>Chromadorea</taxon>
        <taxon>Rhabditida</taxon>
        <taxon>Spirurina</taxon>
        <taxon>Ascaridomorpha</taxon>
        <taxon>Ascaridoidea</taxon>
        <taxon>Ascarididae</taxon>
        <taxon>Parascaris</taxon>
    </lineage>
</organism>
<protein>
    <submittedName>
        <fullName evidence="2">Uncharacterized protein</fullName>
    </submittedName>
</protein>
<accession>A0A914RU38</accession>
<name>A0A914RU38_PAREQ</name>
<evidence type="ECO:0000313" key="2">
    <source>
        <dbReference type="WBParaSite" id="PEQ_0000836301-mRNA-1"/>
    </source>
</evidence>
<sequence>MFHHAGVDFEDNRLEREDWPLLKPSTLGIPGLAGKTPMEEAQVDSIFDAYKDFIAEVRPYFLVAGEDYPGDKVGHLI</sequence>
<dbReference type="InterPro" id="IPR036282">
    <property type="entry name" value="Glutathione-S-Trfase_C_sf"/>
</dbReference>
<evidence type="ECO:0000313" key="1">
    <source>
        <dbReference type="Proteomes" id="UP000887564"/>
    </source>
</evidence>
<reference evidence="2" key="1">
    <citation type="submission" date="2022-11" db="UniProtKB">
        <authorList>
            <consortium name="WormBaseParasite"/>
        </authorList>
    </citation>
    <scope>IDENTIFICATION</scope>
</reference>
<dbReference type="Gene3D" id="1.20.1050.130">
    <property type="match status" value="1"/>
</dbReference>
<keyword evidence="1" id="KW-1185">Reference proteome</keyword>
<dbReference type="AlphaFoldDB" id="A0A914RU38"/>